<keyword evidence="2" id="KW-1185">Reference proteome</keyword>
<proteinExistence type="predicted"/>
<protein>
    <submittedName>
        <fullName evidence="1">Uncharacterized protein</fullName>
    </submittedName>
</protein>
<accession>A0ACD5XGD1</accession>
<dbReference type="Proteomes" id="UP001732700">
    <property type="component" value="Chromosome 4D"/>
</dbReference>
<name>A0ACD5XGD1_AVESA</name>
<reference evidence="1" key="2">
    <citation type="submission" date="2025-09" db="UniProtKB">
        <authorList>
            <consortium name="EnsemblPlants"/>
        </authorList>
    </citation>
    <scope>IDENTIFICATION</scope>
</reference>
<evidence type="ECO:0000313" key="1">
    <source>
        <dbReference type="EnsemblPlants" id="AVESA.00010b.r2.4DG0790540.1.CDS"/>
    </source>
</evidence>
<evidence type="ECO:0000313" key="2">
    <source>
        <dbReference type="Proteomes" id="UP001732700"/>
    </source>
</evidence>
<reference evidence="1" key="1">
    <citation type="submission" date="2021-05" db="EMBL/GenBank/DDBJ databases">
        <authorList>
            <person name="Scholz U."/>
            <person name="Mascher M."/>
            <person name="Fiebig A."/>
        </authorList>
    </citation>
    <scope>NUCLEOTIDE SEQUENCE [LARGE SCALE GENOMIC DNA]</scope>
</reference>
<organism evidence="1 2">
    <name type="scientific">Avena sativa</name>
    <name type="common">Oat</name>
    <dbReference type="NCBI Taxonomy" id="4498"/>
    <lineage>
        <taxon>Eukaryota</taxon>
        <taxon>Viridiplantae</taxon>
        <taxon>Streptophyta</taxon>
        <taxon>Embryophyta</taxon>
        <taxon>Tracheophyta</taxon>
        <taxon>Spermatophyta</taxon>
        <taxon>Magnoliopsida</taxon>
        <taxon>Liliopsida</taxon>
        <taxon>Poales</taxon>
        <taxon>Poaceae</taxon>
        <taxon>BOP clade</taxon>
        <taxon>Pooideae</taxon>
        <taxon>Poodae</taxon>
        <taxon>Poeae</taxon>
        <taxon>Poeae Chloroplast Group 1 (Aveneae type)</taxon>
        <taxon>Aveninae</taxon>
        <taxon>Avena</taxon>
    </lineage>
</organism>
<sequence>MSRPMVHPVGVELPVDQQPGVRMEVVPGKPGTLLGLGLRSVQLGCGAITLVIMASIDFTTSPSFRFLVAASGLLCFWSMSLASLDIYALRIKRHLRHLDWFFTIGDGIVGAIIFTAASMAGGITDFIRSDGKECAEHHCARYVVSTVFEFLGFFALLVSFLLNLSSWSS</sequence>
<dbReference type="EnsemblPlants" id="AVESA.00010b.r2.4DG0790540.1">
    <property type="protein sequence ID" value="AVESA.00010b.r2.4DG0790540.1.CDS"/>
    <property type="gene ID" value="AVESA.00010b.r2.4DG0790540"/>
</dbReference>